<dbReference type="RefSeq" id="WP_073047715.1">
    <property type="nucleotide sequence ID" value="NZ_FQZL01000006.1"/>
</dbReference>
<evidence type="ECO:0000313" key="4">
    <source>
        <dbReference type="Proteomes" id="UP000184052"/>
    </source>
</evidence>
<dbReference type="OrthoDB" id="9803668at2"/>
<dbReference type="InterPro" id="IPR038763">
    <property type="entry name" value="DHH_sf"/>
</dbReference>
<dbReference type="InterPro" id="IPR051319">
    <property type="entry name" value="Oligoribo/pAp-PDE_c-di-AMP_PDE"/>
</dbReference>
<name>A0A1M6DDL6_9FIRM</name>
<dbReference type="STRING" id="1121476.SAMN02745751_00871"/>
<organism evidence="3 4">
    <name type="scientific">Dethiosulfatibacter aminovorans DSM 17477</name>
    <dbReference type="NCBI Taxonomy" id="1121476"/>
    <lineage>
        <taxon>Bacteria</taxon>
        <taxon>Bacillati</taxon>
        <taxon>Bacillota</taxon>
        <taxon>Tissierellia</taxon>
        <taxon>Dethiosulfatibacter</taxon>
    </lineage>
</organism>
<protein>
    <submittedName>
        <fullName evidence="3">Phosphoesterase RecJ domain-containing protein</fullName>
    </submittedName>
</protein>
<feature type="domain" description="DHHA1" evidence="2">
    <location>
        <begin position="234"/>
        <end position="321"/>
    </location>
</feature>
<gene>
    <name evidence="3" type="ORF">SAMN02745751_00871</name>
</gene>
<dbReference type="AlphaFoldDB" id="A0A1M6DDL6"/>
<dbReference type="Pfam" id="PF01368">
    <property type="entry name" value="DHH"/>
    <property type="match status" value="1"/>
</dbReference>
<dbReference type="InterPro" id="IPR001667">
    <property type="entry name" value="DDH_dom"/>
</dbReference>
<dbReference type="Proteomes" id="UP000184052">
    <property type="component" value="Unassembled WGS sequence"/>
</dbReference>
<proteinExistence type="predicted"/>
<dbReference type="Gene3D" id="3.10.310.30">
    <property type="match status" value="1"/>
</dbReference>
<dbReference type="Pfam" id="PF02272">
    <property type="entry name" value="DHHA1"/>
    <property type="match status" value="1"/>
</dbReference>
<accession>A0A1M6DDL6</accession>
<keyword evidence="4" id="KW-1185">Reference proteome</keyword>
<dbReference type="EMBL" id="FQZL01000006">
    <property type="protein sequence ID" value="SHI71260.1"/>
    <property type="molecule type" value="Genomic_DNA"/>
</dbReference>
<evidence type="ECO:0000313" key="3">
    <source>
        <dbReference type="EMBL" id="SHI71260.1"/>
    </source>
</evidence>
<dbReference type="PANTHER" id="PTHR47618">
    <property type="entry name" value="BIFUNCTIONAL OLIGORIBONUCLEASE AND PAP PHOSPHATASE NRNA"/>
    <property type="match status" value="1"/>
</dbReference>
<dbReference type="PANTHER" id="PTHR47618:SF1">
    <property type="entry name" value="BIFUNCTIONAL OLIGORIBONUCLEASE AND PAP PHOSPHATASE NRNA"/>
    <property type="match status" value="1"/>
</dbReference>
<dbReference type="Gene3D" id="3.90.1640.10">
    <property type="entry name" value="inorganic pyrophosphatase (n-terminal core)"/>
    <property type="match status" value="1"/>
</dbReference>
<reference evidence="3 4" key="1">
    <citation type="submission" date="2016-11" db="EMBL/GenBank/DDBJ databases">
        <authorList>
            <person name="Jaros S."/>
            <person name="Januszkiewicz K."/>
            <person name="Wedrychowicz H."/>
        </authorList>
    </citation>
    <scope>NUCLEOTIDE SEQUENCE [LARGE SCALE GENOMIC DNA]</scope>
    <source>
        <strain evidence="3 4">DSM 17477</strain>
    </source>
</reference>
<evidence type="ECO:0000259" key="1">
    <source>
        <dbReference type="Pfam" id="PF01368"/>
    </source>
</evidence>
<dbReference type="InterPro" id="IPR003156">
    <property type="entry name" value="DHHA1_dom"/>
</dbReference>
<feature type="domain" description="DDH" evidence="1">
    <location>
        <begin position="22"/>
        <end position="156"/>
    </location>
</feature>
<sequence length="323" mass="35813">MNKHNINYVNNIKDLIEKSSSIALISHKDPDGDCLGSLLGLYNILFDRGIESDVYLDSGIPDNYAFLPGLSKINSKPGKDGHDLVIVLDCSDLDRTGNMKEVFHGGKKSVCIDHHESNLNFCDINIVEENCSSTGEMIYKMSSQWGYEVGKDSAVNLYTAILTDTGKFIYDKTTPDTFRCVAELVEKGIDFTDIVDNVYGSEDRRAVLAKSKILSEAEFFYNGKLSIGCVSQKILEDYDVEMKNIDGLVESLRDIKDVEISCILKETGENSTKVSLRSKGDINVSKISRLFNGGGHAKAAGFTLKNNIFEAKDIVVEKLKEFL</sequence>
<dbReference type="GO" id="GO:0003676">
    <property type="term" value="F:nucleic acid binding"/>
    <property type="evidence" value="ECO:0007669"/>
    <property type="project" value="InterPro"/>
</dbReference>
<dbReference type="SUPFAM" id="SSF64182">
    <property type="entry name" value="DHH phosphoesterases"/>
    <property type="match status" value="1"/>
</dbReference>
<evidence type="ECO:0000259" key="2">
    <source>
        <dbReference type="Pfam" id="PF02272"/>
    </source>
</evidence>